<dbReference type="OrthoDB" id="1467537at2"/>
<keyword evidence="3" id="KW-1185">Reference proteome</keyword>
<dbReference type="InterPro" id="IPR029303">
    <property type="entry name" value="CapF_C"/>
</dbReference>
<dbReference type="InterPro" id="IPR011051">
    <property type="entry name" value="RmlC_Cupin_sf"/>
</dbReference>
<dbReference type="EMBL" id="QTJU01000003">
    <property type="protein sequence ID" value="RFM27962.1"/>
    <property type="molecule type" value="Genomic_DNA"/>
</dbReference>
<proteinExistence type="predicted"/>
<feature type="domain" description="Capsular polysaccharide assembling protein CapF C-terminal" evidence="1">
    <location>
        <begin position="12"/>
        <end position="102"/>
    </location>
</feature>
<reference evidence="2 3" key="1">
    <citation type="submission" date="2018-08" db="EMBL/GenBank/DDBJ databases">
        <title>Chitinophagaceae sp. K23C18032701, a novel bacterium isolated from forest soil.</title>
        <authorList>
            <person name="Wang C."/>
        </authorList>
    </citation>
    <scope>NUCLEOTIDE SEQUENCE [LARGE SCALE GENOMIC DNA]</scope>
    <source>
        <strain evidence="2 3">K23C18032701</strain>
    </source>
</reference>
<dbReference type="Proteomes" id="UP000261284">
    <property type="component" value="Unassembled WGS sequence"/>
</dbReference>
<comment type="caution">
    <text evidence="2">The sequence shown here is derived from an EMBL/GenBank/DDBJ whole genome shotgun (WGS) entry which is preliminary data.</text>
</comment>
<protein>
    <recommendedName>
        <fullName evidence="1">Capsular polysaccharide assembling protein CapF C-terminal domain-containing protein</fullName>
    </recommendedName>
</protein>
<dbReference type="AlphaFoldDB" id="A0A3E1NJ62"/>
<dbReference type="Pfam" id="PF14667">
    <property type="entry name" value="Polysacc_synt_C"/>
    <property type="match status" value="1"/>
</dbReference>
<sequence length="127" mass="13758">MVSVTPVTEIGADARGTTHVFDNDRTGQLMVTYRVAGSVSGRHYHTGRSPHKNPERLVLMSGTAVINWLHIETKATGSCTATAPAIIEIQPLAWHEVVAQTDIAVLELNSLKDGRGDTFNMEGNALY</sequence>
<gene>
    <name evidence="2" type="ORF">DXN05_10475</name>
</gene>
<dbReference type="Gene3D" id="2.60.120.10">
    <property type="entry name" value="Jelly Rolls"/>
    <property type="match status" value="1"/>
</dbReference>
<name>A0A3E1NJ62_9BACT</name>
<evidence type="ECO:0000313" key="3">
    <source>
        <dbReference type="Proteomes" id="UP000261284"/>
    </source>
</evidence>
<organism evidence="2 3">
    <name type="scientific">Deminuibacter soli</name>
    <dbReference type="NCBI Taxonomy" id="2291815"/>
    <lineage>
        <taxon>Bacteria</taxon>
        <taxon>Pseudomonadati</taxon>
        <taxon>Bacteroidota</taxon>
        <taxon>Chitinophagia</taxon>
        <taxon>Chitinophagales</taxon>
        <taxon>Chitinophagaceae</taxon>
        <taxon>Deminuibacter</taxon>
    </lineage>
</organism>
<dbReference type="SUPFAM" id="SSF51182">
    <property type="entry name" value="RmlC-like cupins"/>
    <property type="match status" value="1"/>
</dbReference>
<dbReference type="RefSeq" id="WP_116847209.1">
    <property type="nucleotide sequence ID" value="NZ_QTJU01000003.1"/>
</dbReference>
<evidence type="ECO:0000313" key="2">
    <source>
        <dbReference type="EMBL" id="RFM27962.1"/>
    </source>
</evidence>
<accession>A0A3E1NJ62</accession>
<dbReference type="InterPro" id="IPR014710">
    <property type="entry name" value="RmlC-like_jellyroll"/>
</dbReference>
<evidence type="ECO:0000259" key="1">
    <source>
        <dbReference type="Pfam" id="PF14667"/>
    </source>
</evidence>